<feature type="non-terminal residue" evidence="1">
    <location>
        <position position="43"/>
    </location>
</feature>
<comment type="caution">
    <text evidence="1">The sequence shown here is derived from an EMBL/GenBank/DDBJ whole genome shotgun (WGS) entry which is preliminary data.</text>
</comment>
<evidence type="ECO:0008006" key="2">
    <source>
        <dbReference type="Google" id="ProtNLM"/>
    </source>
</evidence>
<sequence>MDDGKVNIVVVSCGRPQTLSVCLGCIERNTKIPYYVTIVNNTF</sequence>
<name>X0T472_9ZZZZ</name>
<proteinExistence type="predicted"/>
<evidence type="ECO:0000313" key="1">
    <source>
        <dbReference type="EMBL" id="GAF88298.1"/>
    </source>
</evidence>
<dbReference type="AlphaFoldDB" id="X0T472"/>
<dbReference type="EMBL" id="BARS01011288">
    <property type="protein sequence ID" value="GAF88298.1"/>
    <property type="molecule type" value="Genomic_DNA"/>
</dbReference>
<protein>
    <recommendedName>
        <fullName evidence="2">Glycosyltransferase 2-like domain-containing protein</fullName>
    </recommendedName>
</protein>
<organism evidence="1">
    <name type="scientific">marine sediment metagenome</name>
    <dbReference type="NCBI Taxonomy" id="412755"/>
    <lineage>
        <taxon>unclassified sequences</taxon>
        <taxon>metagenomes</taxon>
        <taxon>ecological metagenomes</taxon>
    </lineage>
</organism>
<gene>
    <name evidence="1" type="ORF">S01H1_20589</name>
</gene>
<accession>X0T472</accession>
<reference evidence="1" key="1">
    <citation type="journal article" date="2014" name="Front. Microbiol.">
        <title>High frequency of phylogenetically diverse reductive dehalogenase-homologous genes in deep subseafloor sedimentary metagenomes.</title>
        <authorList>
            <person name="Kawai M."/>
            <person name="Futagami T."/>
            <person name="Toyoda A."/>
            <person name="Takaki Y."/>
            <person name="Nishi S."/>
            <person name="Hori S."/>
            <person name="Arai W."/>
            <person name="Tsubouchi T."/>
            <person name="Morono Y."/>
            <person name="Uchiyama I."/>
            <person name="Ito T."/>
            <person name="Fujiyama A."/>
            <person name="Inagaki F."/>
            <person name="Takami H."/>
        </authorList>
    </citation>
    <scope>NUCLEOTIDE SEQUENCE</scope>
    <source>
        <strain evidence="1">Expedition CK06-06</strain>
    </source>
</reference>